<name>A0A1F4Q4F8_UNCSA</name>
<evidence type="ECO:0000313" key="4">
    <source>
        <dbReference type="Proteomes" id="UP000178724"/>
    </source>
</evidence>
<evidence type="ECO:0000259" key="2">
    <source>
        <dbReference type="PROSITE" id="PS51352"/>
    </source>
</evidence>
<dbReference type="Gene3D" id="3.40.30.10">
    <property type="entry name" value="Glutaredoxin"/>
    <property type="match status" value="1"/>
</dbReference>
<dbReference type="GO" id="GO:0016209">
    <property type="term" value="F:antioxidant activity"/>
    <property type="evidence" value="ECO:0007669"/>
    <property type="project" value="InterPro"/>
</dbReference>
<keyword evidence="1" id="KW-0732">Signal</keyword>
<organism evidence="3 4">
    <name type="scientific">candidate division WOR-1 bacterium RIFCSPHIGHO2_01_FULL_53_15</name>
    <dbReference type="NCBI Taxonomy" id="1802564"/>
    <lineage>
        <taxon>Bacteria</taxon>
        <taxon>Bacillati</taxon>
        <taxon>Saganbacteria</taxon>
    </lineage>
</organism>
<dbReference type="SUPFAM" id="SSF52833">
    <property type="entry name" value="Thioredoxin-like"/>
    <property type="match status" value="1"/>
</dbReference>
<dbReference type="InterPro" id="IPR000866">
    <property type="entry name" value="AhpC/TSA"/>
</dbReference>
<dbReference type="InterPro" id="IPR050553">
    <property type="entry name" value="Thioredoxin_ResA/DsbE_sf"/>
</dbReference>
<feature type="chain" id="PRO_5009513509" description="Thioredoxin domain-containing protein" evidence="1">
    <location>
        <begin position="21"/>
        <end position="161"/>
    </location>
</feature>
<dbReference type="CDD" id="cd02966">
    <property type="entry name" value="TlpA_like_family"/>
    <property type="match status" value="1"/>
</dbReference>
<dbReference type="InterPro" id="IPR013766">
    <property type="entry name" value="Thioredoxin_domain"/>
</dbReference>
<dbReference type="PANTHER" id="PTHR42852">
    <property type="entry name" value="THIOL:DISULFIDE INTERCHANGE PROTEIN DSBE"/>
    <property type="match status" value="1"/>
</dbReference>
<reference evidence="3 4" key="1">
    <citation type="journal article" date="2016" name="Nat. Commun.">
        <title>Thousands of microbial genomes shed light on interconnected biogeochemical processes in an aquifer system.</title>
        <authorList>
            <person name="Anantharaman K."/>
            <person name="Brown C.T."/>
            <person name="Hug L.A."/>
            <person name="Sharon I."/>
            <person name="Castelle C.J."/>
            <person name="Probst A.J."/>
            <person name="Thomas B.C."/>
            <person name="Singh A."/>
            <person name="Wilkins M.J."/>
            <person name="Karaoz U."/>
            <person name="Brodie E.L."/>
            <person name="Williams K.H."/>
            <person name="Hubbard S.S."/>
            <person name="Banfield J.F."/>
        </authorList>
    </citation>
    <scope>NUCLEOTIDE SEQUENCE [LARGE SCALE GENOMIC DNA]</scope>
</reference>
<dbReference type="Pfam" id="PF00578">
    <property type="entry name" value="AhpC-TSA"/>
    <property type="match status" value="1"/>
</dbReference>
<dbReference type="Proteomes" id="UP000178724">
    <property type="component" value="Unassembled WGS sequence"/>
</dbReference>
<evidence type="ECO:0000256" key="1">
    <source>
        <dbReference type="SAM" id="SignalP"/>
    </source>
</evidence>
<dbReference type="GO" id="GO:0016491">
    <property type="term" value="F:oxidoreductase activity"/>
    <property type="evidence" value="ECO:0007669"/>
    <property type="project" value="InterPro"/>
</dbReference>
<sequence length="161" mass="17715">MKKLIIGVLLAGLALCFAAAAEPAPKIGAEAPALELPSVGGQTFTLIEFKGKKVILTFFASWSKTCQDELRALADIYSNRKPAFEILAVSFDKKSKDLKTYLAETDPPFPILVDKKLSTLDTFQILIIPTTFCVNGDGVIEKIFVDFDDNVKQAIEEWQKS</sequence>
<dbReference type="PROSITE" id="PS51352">
    <property type="entry name" value="THIOREDOXIN_2"/>
    <property type="match status" value="1"/>
</dbReference>
<accession>A0A1F4Q4F8</accession>
<protein>
    <recommendedName>
        <fullName evidence="2">Thioredoxin domain-containing protein</fullName>
    </recommendedName>
</protein>
<dbReference type="PANTHER" id="PTHR42852:SF17">
    <property type="entry name" value="THIOREDOXIN-LIKE PROTEIN HI_1115"/>
    <property type="match status" value="1"/>
</dbReference>
<dbReference type="AlphaFoldDB" id="A0A1F4Q4F8"/>
<dbReference type="EMBL" id="METM01000004">
    <property type="protein sequence ID" value="OGB90767.1"/>
    <property type="molecule type" value="Genomic_DNA"/>
</dbReference>
<feature type="domain" description="Thioredoxin" evidence="2">
    <location>
        <begin position="25"/>
        <end position="161"/>
    </location>
</feature>
<evidence type="ECO:0000313" key="3">
    <source>
        <dbReference type="EMBL" id="OGB90767.1"/>
    </source>
</evidence>
<feature type="signal peptide" evidence="1">
    <location>
        <begin position="1"/>
        <end position="20"/>
    </location>
</feature>
<gene>
    <name evidence="3" type="ORF">A2625_06965</name>
</gene>
<dbReference type="InterPro" id="IPR036249">
    <property type="entry name" value="Thioredoxin-like_sf"/>
</dbReference>
<comment type="caution">
    <text evidence="3">The sequence shown here is derived from an EMBL/GenBank/DDBJ whole genome shotgun (WGS) entry which is preliminary data.</text>
</comment>
<proteinExistence type="predicted"/>